<proteinExistence type="predicted"/>
<dbReference type="GO" id="GO:0016887">
    <property type="term" value="F:ATP hydrolysis activity"/>
    <property type="evidence" value="ECO:0007669"/>
    <property type="project" value="InterPro"/>
</dbReference>
<reference evidence="8 9" key="1">
    <citation type="submission" date="2019-12" db="EMBL/GenBank/DDBJ databases">
        <title>Genomic-based taxomic classification of the family Erythrobacteraceae.</title>
        <authorList>
            <person name="Xu L."/>
        </authorList>
    </citation>
    <scope>NUCLEOTIDE SEQUENCE [LARGE SCALE GENOMIC DNA]</scope>
    <source>
        <strain evidence="8 9">S36</strain>
    </source>
</reference>
<dbReference type="AlphaFoldDB" id="A0A6I4TS79"/>
<dbReference type="OrthoDB" id="9800654at2"/>
<keyword evidence="6" id="KW-0472">Membrane</keyword>
<dbReference type="InterPro" id="IPR003593">
    <property type="entry name" value="AAA+_ATPase"/>
</dbReference>
<evidence type="ECO:0000313" key="8">
    <source>
        <dbReference type="EMBL" id="MXO98179.1"/>
    </source>
</evidence>
<dbReference type="GO" id="GO:0017004">
    <property type="term" value="P:cytochrome complex assembly"/>
    <property type="evidence" value="ECO:0007669"/>
    <property type="project" value="UniProtKB-KW"/>
</dbReference>
<gene>
    <name evidence="8" type="primary">ccmA</name>
    <name evidence="8" type="ORF">GRI97_04160</name>
</gene>
<keyword evidence="9" id="KW-1185">Reference proteome</keyword>
<dbReference type="RefSeq" id="WP_161390808.1">
    <property type="nucleotide sequence ID" value="NZ_JBHSCP010000001.1"/>
</dbReference>
<dbReference type="SMART" id="SM00382">
    <property type="entry name" value="AAA"/>
    <property type="match status" value="1"/>
</dbReference>
<feature type="domain" description="ABC transporter" evidence="7">
    <location>
        <begin position="6"/>
        <end position="187"/>
    </location>
</feature>
<evidence type="ECO:0000256" key="2">
    <source>
        <dbReference type="ARBA" id="ARBA00022741"/>
    </source>
</evidence>
<dbReference type="InterPro" id="IPR005895">
    <property type="entry name" value="ABC_transptr_haem_export_CcmA"/>
</dbReference>
<organism evidence="8 9">
    <name type="scientific">Croceibacterium xixiisoli</name>
    <dbReference type="NCBI Taxonomy" id="1476466"/>
    <lineage>
        <taxon>Bacteria</taxon>
        <taxon>Pseudomonadati</taxon>
        <taxon>Pseudomonadota</taxon>
        <taxon>Alphaproteobacteria</taxon>
        <taxon>Sphingomonadales</taxon>
        <taxon>Erythrobacteraceae</taxon>
        <taxon>Croceibacterium</taxon>
    </lineage>
</organism>
<dbReference type="PANTHER" id="PTHR43499">
    <property type="entry name" value="ABC TRANSPORTER I FAMILY MEMBER 1"/>
    <property type="match status" value="1"/>
</dbReference>
<keyword evidence="3" id="KW-0201">Cytochrome c-type biogenesis</keyword>
<keyword evidence="1" id="KW-0813">Transport</keyword>
<evidence type="ECO:0000313" key="9">
    <source>
        <dbReference type="Proteomes" id="UP000469430"/>
    </source>
</evidence>
<dbReference type="InterPro" id="IPR027417">
    <property type="entry name" value="P-loop_NTPase"/>
</dbReference>
<accession>A0A6I4TS79</accession>
<keyword evidence="5" id="KW-1278">Translocase</keyword>
<name>A0A6I4TS79_9SPHN</name>
<dbReference type="NCBIfam" id="TIGR01189">
    <property type="entry name" value="ccmA"/>
    <property type="match status" value="1"/>
</dbReference>
<dbReference type="GO" id="GO:0022857">
    <property type="term" value="F:transmembrane transporter activity"/>
    <property type="evidence" value="ECO:0007669"/>
    <property type="project" value="InterPro"/>
</dbReference>
<dbReference type="EMBL" id="WTYJ01000001">
    <property type="protein sequence ID" value="MXO98179.1"/>
    <property type="molecule type" value="Genomic_DNA"/>
</dbReference>
<evidence type="ECO:0000256" key="4">
    <source>
        <dbReference type="ARBA" id="ARBA00022840"/>
    </source>
</evidence>
<protein>
    <submittedName>
        <fullName evidence="8">Heme ABC exporter ATP-binding protein CcmA</fullName>
    </submittedName>
</protein>
<dbReference type="PANTHER" id="PTHR43499:SF1">
    <property type="entry name" value="ABC TRANSPORTER I FAMILY MEMBER 1"/>
    <property type="match status" value="1"/>
</dbReference>
<sequence>MDRCQISATDIACRRGERLLFRRLSLALESGMALQISGHNGLGKSSLLRILAGLLPPFHGSVTRQGAIGLLDEHPALDENLPLAKALDFWRAIDGGDAEITPMPGVEALMDIPLRFLSTGQRKRAALTRLFGQRAPIWLLDEPLNGLDTAAIAACVAVVEDHCRAGGIAIIASHQPFPVADLQVLPLADFAP</sequence>
<dbReference type="Gene3D" id="3.40.50.300">
    <property type="entry name" value="P-loop containing nucleotide triphosphate hydrolases"/>
    <property type="match status" value="1"/>
</dbReference>
<dbReference type="SUPFAM" id="SSF52540">
    <property type="entry name" value="P-loop containing nucleoside triphosphate hydrolases"/>
    <property type="match status" value="1"/>
</dbReference>
<keyword evidence="4 8" id="KW-0067">ATP-binding</keyword>
<dbReference type="PROSITE" id="PS50893">
    <property type="entry name" value="ABC_TRANSPORTER_2"/>
    <property type="match status" value="1"/>
</dbReference>
<dbReference type="InterPro" id="IPR003439">
    <property type="entry name" value="ABC_transporter-like_ATP-bd"/>
</dbReference>
<evidence type="ECO:0000256" key="6">
    <source>
        <dbReference type="ARBA" id="ARBA00023136"/>
    </source>
</evidence>
<evidence type="ECO:0000256" key="5">
    <source>
        <dbReference type="ARBA" id="ARBA00022967"/>
    </source>
</evidence>
<dbReference type="GO" id="GO:0005524">
    <property type="term" value="F:ATP binding"/>
    <property type="evidence" value="ECO:0007669"/>
    <property type="project" value="UniProtKB-KW"/>
</dbReference>
<evidence type="ECO:0000256" key="3">
    <source>
        <dbReference type="ARBA" id="ARBA00022748"/>
    </source>
</evidence>
<evidence type="ECO:0000259" key="7">
    <source>
        <dbReference type="PROSITE" id="PS50893"/>
    </source>
</evidence>
<keyword evidence="2" id="KW-0547">Nucleotide-binding</keyword>
<comment type="caution">
    <text evidence="8">The sequence shown here is derived from an EMBL/GenBank/DDBJ whole genome shotgun (WGS) entry which is preliminary data.</text>
</comment>
<dbReference type="Proteomes" id="UP000469430">
    <property type="component" value="Unassembled WGS sequence"/>
</dbReference>
<dbReference type="Pfam" id="PF00005">
    <property type="entry name" value="ABC_tran"/>
    <property type="match status" value="1"/>
</dbReference>
<evidence type="ECO:0000256" key="1">
    <source>
        <dbReference type="ARBA" id="ARBA00022448"/>
    </source>
</evidence>